<dbReference type="CDD" id="cd14797">
    <property type="entry name" value="DUF302"/>
    <property type="match status" value="1"/>
</dbReference>
<dbReference type="SUPFAM" id="SSF103247">
    <property type="entry name" value="TT1751-like"/>
    <property type="match status" value="1"/>
</dbReference>
<proteinExistence type="predicted"/>
<evidence type="ECO:0000313" key="2">
    <source>
        <dbReference type="EMBL" id="ANN80198.1"/>
    </source>
</evidence>
<dbReference type="InterPro" id="IPR005180">
    <property type="entry name" value="DUF302"/>
</dbReference>
<feature type="domain" description="DUF302" evidence="1">
    <location>
        <begin position="59"/>
        <end position="119"/>
    </location>
</feature>
<keyword evidence="3" id="KW-1185">Reference proteome</keyword>
<dbReference type="Proteomes" id="UP000091926">
    <property type="component" value="Chromosome"/>
</dbReference>
<dbReference type="PANTHER" id="PTHR38342">
    <property type="entry name" value="SLR5037 PROTEIN"/>
    <property type="match status" value="1"/>
</dbReference>
<name>A0A193GKU3_9BORD</name>
<accession>A0A193GKU3</accession>
<dbReference type="Gene3D" id="3.30.310.70">
    <property type="entry name" value="TT1751-like domain"/>
    <property type="match status" value="1"/>
</dbReference>
<dbReference type="AlphaFoldDB" id="A0A193GKU3"/>
<dbReference type="EMBL" id="CP016172">
    <property type="protein sequence ID" value="ANN80198.1"/>
    <property type="molecule type" value="Genomic_DNA"/>
</dbReference>
<organism evidence="2 3">
    <name type="scientific">Bordetella flabilis</name>
    <dbReference type="NCBI Taxonomy" id="463014"/>
    <lineage>
        <taxon>Bacteria</taxon>
        <taxon>Pseudomonadati</taxon>
        <taxon>Pseudomonadota</taxon>
        <taxon>Betaproteobacteria</taxon>
        <taxon>Burkholderiales</taxon>
        <taxon>Alcaligenaceae</taxon>
        <taxon>Bordetella</taxon>
    </lineage>
</organism>
<dbReference type="KEGG" id="bfz:BAU07_03120"/>
<reference evidence="2 3" key="1">
    <citation type="submission" date="2016-06" db="EMBL/GenBank/DDBJ databases">
        <title>Complete genome sequences of Bordetella bronchialis and Bordetella flabilis.</title>
        <authorList>
            <person name="LiPuma J.J."/>
            <person name="Spilker T."/>
        </authorList>
    </citation>
    <scope>NUCLEOTIDE SEQUENCE [LARGE SCALE GENOMIC DNA]</scope>
    <source>
        <strain evidence="2 3">AU10664</strain>
    </source>
</reference>
<gene>
    <name evidence="2" type="ORF">BAU07_03120</name>
</gene>
<sequence length="155" mass="16596">MRWISQLLAIALTLGGLLVTEAAVAEQAMRVQSAYSFPETLSRLRTALEGKGLTIFTTIDHRAAAQSVGLDMPPTTVLIYGNPRGGTPLMVAAPDFALELPLRVLVREDGDGKTYVTLNPSKDLEGKHGLPAGMTEKLAPAEKIVFDAIKKPDAK</sequence>
<dbReference type="InterPro" id="IPR035923">
    <property type="entry name" value="TT1751-like_sf"/>
</dbReference>
<dbReference type="STRING" id="463014.BAU07_03120"/>
<evidence type="ECO:0000259" key="1">
    <source>
        <dbReference type="Pfam" id="PF03625"/>
    </source>
</evidence>
<dbReference type="Pfam" id="PF03625">
    <property type="entry name" value="DUF302"/>
    <property type="match status" value="1"/>
</dbReference>
<dbReference type="PANTHER" id="PTHR38342:SF2">
    <property type="entry name" value="INNER MEMBRANE OR EXPORTED"/>
    <property type="match status" value="1"/>
</dbReference>
<protein>
    <recommendedName>
        <fullName evidence="1">DUF302 domain-containing protein</fullName>
    </recommendedName>
</protein>
<evidence type="ECO:0000313" key="3">
    <source>
        <dbReference type="Proteomes" id="UP000091926"/>
    </source>
</evidence>